<dbReference type="CDD" id="cd02440">
    <property type="entry name" value="AdoMet_MTases"/>
    <property type="match status" value="1"/>
</dbReference>
<dbReference type="GO" id="GO:0008757">
    <property type="term" value="F:S-adenosylmethionine-dependent methyltransferase activity"/>
    <property type="evidence" value="ECO:0007669"/>
    <property type="project" value="InterPro"/>
</dbReference>
<keyword evidence="3" id="KW-1185">Reference proteome</keyword>
<dbReference type="PANTHER" id="PTHR43861">
    <property type="entry name" value="TRANS-ACONITATE 2-METHYLTRANSFERASE-RELATED"/>
    <property type="match status" value="1"/>
</dbReference>
<dbReference type="GO" id="GO:0032259">
    <property type="term" value="P:methylation"/>
    <property type="evidence" value="ECO:0007669"/>
    <property type="project" value="UniProtKB-KW"/>
</dbReference>
<sequence>MIADAESILKVCGMGSYLQIGCENSTLVFELLKRSIDAYGMDSSSQWIAAHHDRAPGRLFLGSLTNYPFKPASFDTIIIGYELLPYRPEEVTAILGVFQQMTRRNLVIYFPPDASRAIGANNPMHSRIFWEKAAIQAGYRKHPRGMLIIPYGELEDERTGRFTFFERVPTQANQEFSLQWLLATRDLHMDMLREAGRRSDAHVSRYIHAASRIRPGDTVLDAACGMGYGTAVLAACSPGSRFIGVDIDHDSIAYAEANYAAGNPAVTYHAGDVTNMSFLEDHSIDAVISFETIEHVPDYEAFLVEVKRVLKPDGRLLGSVPHLWCDETGRDPNPYHFHVFDWDKLNSAISKHFIVDDRWAQIAGGGYKLSNGKRVMQNVPLHYNGAVETEWWLISACGNPVNSAALAYSNPFHQNQGSPPPVHVSFEKYYDNPWLYRVMVQLGERLVDRQVLADFCSRIALEAKTGSADQGAALCVIGYQLLESGNVTLKDLSVLTNLINEFDRTYDRNNPHAYRWAVSLHFLGGRLLLAIGQRDEALKAFITCAEMDPMVFCPLLATKTISSRMYAGLLYLGQSRVDDAREQFRRGVKEAHRVLQGDWTNIVGTLDNPLSFGLQEAAEVLDIASQCAQALRCLDRHESVPGFIWERISLKRFGLVEWNKSLERENDALRRTLSQRQITRSAAAV</sequence>
<dbReference type="Proteomes" id="UP000324194">
    <property type="component" value="Chromosome 2"/>
</dbReference>
<reference evidence="2 3" key="1">
    <citation type="submission" date="2019-08" db="EMBL/GenBank/DDBJ databases">
        <authorList>
            <person name="Guy L."/>
        </authorList>
    </citation>
    <scope>NUCLEOTIDE SEQUENCE [LARGE SCALE GENOMIC DNA]</scope>
    <source>
        <strain evidence="2 3">SGT-108</strain>
    </source>
</reference>
<name>A0A5E4PJ71_9COXI</name>
<evidence type="ECO:0000313" key="3">
    <source>
        <dbReference type="Proteomes" id="UP000324194"/>
    </source>
</evidence>
<keyword evidence="2" id="KW-0489">Methyltransferase</keyword>
<proteinExistence type="predicted"/>
<feature type="domain" description="Methyltransferase type 11" evidence="1">
    <location>
        <begin position="220"/>
        <end position="317"/>
    </location>
</feature>
<evidence type="ECO:0000313" key="2">
    <source>
        <dbReference type="EMBL" id="VVC77119.1"/>
    </source>
</evidence>
<organism evidence="2 3">
    <name type="scientific">Aquicella siphonis</name>
    <dbReference type="NCBI Taxonomy" id="254247"/>
    <lineage>
        <taxon>Bacteria</taxon>
        <taxon>Pseudomonadati</taxon>
        <taxon>Pseudomonadota</taxon>
        <taxon>Gammaproteobacteria</taxon>
        <taxon>Legionellales</taxon>
        <taxon>Coxiellaceae</taxon>
        <taxon>Aquicella</taxon>
    </lineage>
</organism>
<dbReference type="KEGG" id="asip:AQUSIP_24460"/>
<dbReference type="PANTHER" id="PTHR43861:SF1">
    <property type="entry name" value="TRANS-ACONITATE 2-METHYLTRANSFERASE"/>
    <property type="match status" value="1"/>
</dbReference>
<gene>
    <name evidence="2" type="ORF">AQUSIP_24460</name>
</gene>
<dbReference type="Gene3D" id="3.40.50.150">
    <property type="entry name" value="Vaccinia Virus protein VP39"/>
    <property type="match status" value="2"/>
</dbReference>
<dbReference type="Pfam" id="PF08241">
    <property type="entry name" value="Methyltransf_11"/>
    <property type="match status" value="1"/>
</dbReference>
<dbReference type="AlphaFoldDB" id="A0A5E4PJ71"/>
<dbReference type="RefSeq" id="WP_148340515.1">
    <property type="nucleotide sequence ID" value="NZ_LR699120.1"/>
</dbReference>
<evidence type="ECO:0000259" key="1">
    <source>
        <dbReference type="Pfam" id="PF08241"/>
    </source>
</evidence>
<accession>A0A5E4PJ71</accession>
<dbReference type="SUPFAM" id="SSF53335">
    <property type="entry name" value="S-adenosyl-L-methionine-dependent methyltransferases"/>
    <property type="match status" value="2"/>
</dbReference>
<protein>
    <submittedName>
        <fullName evidence="2">Putative S-adenosylmethionine-dependent methyltransferase/MSMEI_2290</fullName>
    </submittedName>
</protein>
<dbReference type="InterPro" id="IPR013216">
    <property type="entry name" value="Methyltransf_11"/>
</dbReference>
<keyword evidence="2" id="KW-0808">Transferase</keyword>
<dbReference type="EMBL" id="LR699120">
    <property type="protein sequence ID" value="VVC77119.1"/>
    <property type="molecule type" value="Genomic_DNA"/>
</dbReference>
<dbReference type="OrthoDB" id="9808140at2"/>
<dbReference type="InterPro" id="IPR029063">
    <property type="entry name" value="SAM-dependent_MTases_sf"/>
</dbReference>